<proteinExistence type="predicted"/>
<reference evidence="1 2" key="1">
    <citation type="submission" date="2020-03" db="EMBL/GenBank/DDBJ databases">
        <title>Dissostichus mawsoni Genome sequencing and assembly.</title>
        <authorList>
            <person name="Park H."/>
        </authorList>
    </citation>
    <scope>NUCLEOTIDE SEQUENCE [LARGE SCALE GENOMIC DNA]</scope>
    <source>
        <strain evidence="1">DM0001</strain>
        <tissue evidence="1">Muscle</tissue>
    </source>
</reference>
<dbReference type="EMBL" id="JAAKFY010000007">
    <property type="protein sequence ID" value="KAF3854653.1"/>
    <property type="molecule type" value="Genomic_DNA"/>
</dbReference>
<accession>A0A7J5YZM6</accession>
<dbReference type="Proteomes" id="UP000518266">
    <property type="component" value="Unassembled WGS sequence"/>
</dbReference>
<gene>
    <name evidence="1" type="ORF">F7725_022708</name>
</gene>
<evidence type="ECO:0000313" key="2">
    <source>
        <dbReference type="Proteomes" id="UP000518266"/>
    </source>
</evidence>
<name>A0A7J5YZM6_DISMA</name>
<evidence type="ECO:0000313" key="1">
    <source>
        <dbReference type="EMBL" id="KAF3854653.1"/>
    </source>
</evidence>
<sequence length="137" mass="15528">MLTSWKTNDHKFTPLLCEIWDVQVNQEARKGGVPPLVAVDSVALILLTVQPHTLAPTERQQQALTLHLPPLRRVLIKHHRLHLALPAHQFHRNSLTRVFPHSEGKESSYAMACTSSPFFASITESIFFGNFPTEKEK</sequence>
<keyword evidence="2" id="KW-1185">Reference proteome</keyword>
<protein>
    <submittedName>
        <fullName evidence="1">Uncharacterized protein</fullName>
    </submittedName>
</protein>
<dbReference type="AlphaFoldDB" id="A0A7J5YZM6"/>
<organism evidence="1 2">
    <name type="scientific">Dissostichus mawsoni</name>
    <name type="common">Antarctic cod</name>
    <dbReference type="NCBI Taxonomy" id="36200"/>
    <lineage>
        <taxon>Eukaryota</taxon>
        <taxon>Metazoa</taxon>
        <taxon>Chordata</taxon>
        <taxon>Craniata</taxon>
        <taxon>Vertebrata</taxon>
        <taxon>Euteleostomi</taxon>
        <taxon>Actinopterygii</taxon>
        <taxon>Neopterygii</taxon>
        <taxon>Teleostei</taxon>
        <taxon>Neoteleostei</taxon>
        <taxon>Acanthomorphata</taxon>
        <taxon>Eupercaria</taxon>
        <taxon>Perciformes</taxon>
        <taxon>Notothenioidei</taxon>
        <taxon>Nototheniidae</taxon>
        <taxon>Dissostichus</taxon>
    </lineage>
</organism>
<comment type="caution">
    <text evidence="1">The sequence shown here is derived from an EMBL/GenBank/DDBJ whole genome shotgun (WGS) entry which is preliminary data.</text>
</comment>